<dbReference type="RefSeq" id="WP_187708821.1">
    <property type="nucleotide sequence ID" value="NZ_CP060782.1"/>
</dbReference>
<dbReference type="Pfam" id="PF05035">
    <property type="entry name" value="DGOK"/>
    <property type="match status" value="1"/>
</dbReference>
<dbReference type="Gene3D" id="3.30.420.300">
    <property type="entry name" value="2-keto-3-deoxy-galactonokinase, substrate binding domain"/>
    <property type="match status" value="1"/>
</dbReference>
<dbReference type="CDD" id="cd24012">
    <property type="entry name" value="ASKHA_NBD_KDGal-kinase"/>
    <property type="match status" value="1"/>
</dbReference>
<accession>A0ABX6T9F3</accession>
<gene>
    <name evidence="1" type="ORF">H9L14_00670</name>
</gene>
<keyword evidence="2" id="KW-1185">Reference proteome</keyword>
<dbReference type="EMBL" id="CP060782">
    <property type="protein sequence ID" value="QNP45868.1"/>
    <property type="molecule type" value="Genomic_DNA"/>
</dbReference>
<name>A0ABX6T9F3_9SPHN</name>
<proteinExistence type="predicted"/>
<dbReference type="Proteomes" id="UP000516105">
    <property type="component" value="Chromosome"/>
</dbReference>
<sequence>MHWAEGFIAADWGTTNRRAYLIDGDGKCIDEFEDEKGILSVPKGGFEAAVQEIRERLGDRPLLLAGMVGSNRGWIEAPYVPCPAGIEDLAKALVWAEAEQTAIVPGVSFIDADEADVMRGEEVQLLGAYAAGLVSANALVCHPGTHNKWARLESGGIARFTTVMTGELFNLLREHSILADLLSGSAEPGEAFASGVRRGLDDECLTAELFKVRARVLLGQADAKDAPSYGSGLLIGADVRAGLRQRGEAEIVVMGRPELTRLYSEALRIAGKRCHEVDGEQAFLAGAKRIVELIG</sequence>
<protein>
    <submittedName>
        <fullName evidence="1">2-dehydro-3-deoxygalactonokinase</fullName>
    </submittedName>
</protein>
<organism evidence="1 2">
    <name type="scientific">Sphingomonas sediminicola</name>
    <dbReference type="NCBI Taxonomy" id="386874"/>
    <lineage>
        <taxon>Bacteria</taxon>
        <taxon>Pseudomonadati</taxon>
        <taxon>Pseudomonadota</taxon>
        <taxon>Alphaproteobacteria</taxon>
        <taxon>Sphingomonadales</taxon>
        <taxon>Sphingomonadaceae</taxon>
        <taxon>Sphingomonas</taxon>
    </lineage>
</organism>
<dbReference type="InterPro" id="IPR042257">
    <property type="entry name" value="DGOK_C"/>
</dbReference>
<dbReference type="InterPro" id="IPR042258">
    <property type="entry name" value="DGOK_N"/>
</dbReference>
<evidence type="ECO:0000313" key="2">
    <source>
        <dbReference type="Proteomes" id="UP000516105"/>
    </source>
</evidence>
<evidence type="ECO:0000313" key="1">
    <source>
        <dbReference type="EMBL" id="QNP45868.1"/>
    </source>
</evidence>
<dbReference type="Gene3D" id="3.30.420.310">
    <property type="entry name" value="2-keto-3-deoxy-galactonokinase, C-terminal domain"/>
    <property type="match status" value="1"/>
</dbReference>
<reference evidence="1 2" key="1">
    <citation type="submission" date="2020-08" db="EMBL/GenBank/DDBJ databases">
        <title>Genome sequence of Sphingomonas sediminicola KACC 15039T.</title>
        <authorList>
            <person name="Hyun D.-W."/>
            <person name="Bae J.-W."/>
        </authorList>
    </citation>
    <scope>NUCLEOTIDE SEQUENCE [LARGE SCALE GENOMIC DNA]</scope>
    <source>
        <strain evidence="1 2">KACC 15039</strain>
    </source>
</reference>
<dbReference type="InterPro" id="IPR007729">
    <property type="entry name" value="DGOK"/>
</dbReference>